<accession>A0A9X4BVB7</accession>
<reference evidence="1" key="1">
    <citation type="journal article" date="2022" name="Phytopathology">
        <title>Whole genome sequencing-based tracing of a 2022 introduction and outbreak of Xanthomonas hortorum pv. pelargonii.</title>
        <authorList>
            <person name="Iruegas Bocardo F."/>
            <person name="Weisberg A.J."/>
            <person name="Riutta E.R."/>
            <person name="Kilday K.B."/>
            <person name="Bonkowski J.C."/>
            <person name="Creswell T.C."/>
            <person name="Daughtrey M."/>
            <person name="Rane K.K."/>
            <person name="Grunwald N.J."/>
            <person name="Chang J.H."/>
            <person name="Putnam M."/>
        </authorList>
    </citation>
    <scope>NUCLEOTIDE SEQUENCE</scope>
    <source>
        <strain evidence="1">22-338</strain>
    </source>
</reference>
<proteinExistence type="predicted"/>
<name>A0A9X4BVB7_9XANT</name>
<organism evidence="1 2">
    <name type="scientific">Xanthomonas hortorum pv. hederae</name>
    <dbReference type="NCBI Taxonomy" id="453603"/>
    <lineage>
        <taxon>Bacteria</taxon>
        <taxon>Pseudomonadati</taxon>
        <taxon>Pseudomonadota</taxon>
        <taxon>Gammaproteobacteria</taxon>
        <taxon>Lysobacterales</taxon>
        <taxon>Lysobacteraceae</taxon>
        <taxon>Xanthomonas</taxon>
    </lineage>
</organism>
<feature type="non-terminal residue" evidence="1">
    <location>
        <position position="1"/>
    </location>
</feature>
<protein>
    <submittedName>
        <fullName evidence="1">Uncharacterized protein</fullName>
    </submittedName>
</protein>
<sequence length="76" mass="8087">QAFSVAERQLHGLLLNMRRVVSRIYGALFRGSLGLDAGDAELDDILLRIATRGGIVGVVHCGLLLVYVTPAVTTPA</sequence>
<reference evidence="1" key="2">
    <citation type="submission" date="2022-08" db="EMBL/GenBank/DDBJ databases">
        <authorList>
            <person name="Iruegas-Bocardo F."/>
            <person name="Weisberg A.J."/>
            <person name="Riutta E.R."/>
            <person name="Kilday K."/>
            <person name="Bonkowski J.C."/>
            <person name="Creswell T."/>
            <person name="Daughtrey M.L."/>
            <person name="Rane K."/>
            <person name="Grunwald N.J."/>
            <person name="Chang J.H."/>
            <person name="Putnam M.L."/>
        </authorList>
    </citation>
    <scope>NUCLEOTIDE SEQUENCE</scope>
    <source>
        <strain evidence="1">22-338</strain>
    </source>
</reference>
<dbReference type="AlphaFoldDB" id="A0A9X4BVB7"/>
<dbReference type="Proteomes" id="UP001140230">
    <property type="component" value="Unassembled WGS sequence"/>
</dbReference>
<evidence type="ECO:0000313" key="1">
    <source>
        <dbReference type="EMBL" id="MDC8640214.1"/>
    </source>
</evidence>
<evidence type="ECO:0000313" key="2">
    <source>
        <dbReference type="Proteomes" id="UP001140230"/>
    </source>
</evidence>
<gene>
    <name evidence="1" type="ORF">NY667_20980</name>
</gene>
<dbReference type="EMBL" id="JANWTP010000104">
    <property type="protein sequence ID" value="MDC8640214.1"/>
    <property type="molecule type" value="Genomic_DNA"/>
</dbReference>
<comment type="caution">
    <text evidence="1">The sequence shown here is derived from an EMBL/GenBank/DDBJ whole genome shotgun (WGS) entry which is preliminary data.</text>
</comment>